<name>A0A2G2X954_CAPBA</name>
<gene>
    <name evidence="1" type="ORF">CQW23_08514</name>
</gene>
<proteinExistence type="predicted"/>
<dbReference type="Proteomes" id="UP000224567">
    <property type="component" value="Unassembled WGS sequence"/>
</dbReference>
<organism evidence="1 2">
    <name type="scientific">Capsicum baccatum</name>
    <name type="common">Peruvian pepper</name>
    <dbReference type="NCBI Taxonomy" id="33114"/>
    <lineage>
        <taxon>Eukaryota</taxon>
        <taxon>Viridiplantae</taxon>
        <taxon>Streptophyta</taxon>
        <taxon>Embryophyta</taxon>
        <taxon>Tracheophyta</taxon>
        <taxon>Spermatophyta</taxon>
        <taxon>Magnoliopsida</taxon>
        <taxon>eudicotyledons</taxon>
        <taxon>Gunneridae</taxon>
        <taxon>Pentapetalae</taxon>
        <taxon>asterids</taxon>
        <taxon>lamiids</taxon>
        <taxon>Solanales</taxon>
        <taxon>Solanaceae</taxon>
        <taxon>Solanoideae</taxon>
        <taxon>Capsiceae</taxon>
        <taxon>Capsicum</taxon>
    </lineage>
</organism>
<evidence type="ECO:0000313" key="1">
    <source>
        <dbReference type="EMBL" id="PHT54052.1"/>
    </source>
</evidence>
<evidence type="ECO:0000313" key="2">
    <source>
        <dbReference type="Proteomes" id="UP000224567"/>
    </source>
</evidence>
<sequence length="151" mass="17519">MRWWGATAHRWVDSPLNLSSDWDRIGTYCLSVTVGCDGPSLVRWSQTSPSYLSRELAHCHDVTVMVDDPSLVRRYCLDKVTYDEFVHRVCEDCKNKVPNEVTVRKSDAIPLEKCTDYDPVWRRAPDLSFHHPVFRRVPDLLFRHPVFQAGS</sequence>
<dbReference type="AlphaFoldDB" id="A0A2G2X954"/>
<comment type="caution">
    <text evidence="1">The sequence shown here is derived from an EMBL/GenBank/DDBJ whole genome shotgun (WGS) entry which is preliminary data.</text>
</comment>
<reference evidence="1 2" key="1">
    <citation type="journal article" date="2017" name="Genome Biol.">
        <title>New reference genome sequences of hot pepper reveal the massive evolution of plant disease-resistance genes by retroduplication.</title>
        <authorList>
            <person name="Kim S."/>
            <person name="Park J."/>
            <person name="Yeom S.I."/>
            <person name="Kim Y.M."/>
            <person name="Seo E."/>
            <person name="Kim K.T."/>
            <person name="Kim M.S."/>
            <person name="Lee J.M."/>
            <person name="Cheong K."/>
            <person name="Shin H.S."/>
            <person name="Kim S.B."/>
            <person name="Han K."/>
            <person name="Lee J."/>
            <person name="Park M."/>
            <person name="Lee H.A."/>
            <person name="Lee H.Y."/>
            <person name="Lee Y."/>
            <person name="Oh S."/>
            <person name="Lee J.H."/>
            <person name="Choi E."/>
            <person name="Choi E."/>
            <person name="Lee S.E."/>
            <person name="Jeon J."/>
            <person name="Kim H."/>
            <person name="Choi G."/>
            <person name="Song H."/>
            <person name="Lee J."/>
            <person name="Lee S.C."/>
            <person name="Kwon J.K."/>
            <person name="Lee H.Y."/>
            <person name="Koo N."/>
            <person name="Hong Y."/>
            <person name="Kim R.W."/>
            <person name="Kang W.H."/>
            <person name="Huh J.H."/>
            <person name="Kang B.C."/>
            <person name="Yang T.J."/>
            <person name="Lee Y.H."/>
            <person name="Bennetzen J.L."/>
            <person name="Choi D."/>
        </authorList>
    </citation>
    <scope>NUCLEOTIDE SEQUENCE [LARGE SCALE GENOMIC DNA]</scope>
    <source>
        <strain evidence="2">cv. PBC81</strain>
    </source>
</reference>
<dbReference type="OrthoDB" id="1932206at2759"/>
<protein>
    <submittedName>
        <fullName evidence="1">Uncharacterized protein</fullName>
    </submittedName>
</protein>
<reference evidence="2" key="2">
    <citation type="journal article" date="2017" name="J. Anim. Genet.">
        <title>Multiple reference genome sequences of hot pepper reveal the massive evolution of plant disease resistance genes by retroduplication.</title>
        <authorList>
            <person name="Kim S."/>
            <person name="Park J."/>
            <person name="Yeom S.-I."/>
            <person name="Kim Y.-M."/>
            <person name="Seo E."/>
            <person name="Kim K.-T."/>
            <person name="Kim M.-S."/>
            <person name="Lee J.M."/>
            <person name="Cheong K."/>
            <person name="Shin H.-S."/>
            <person name="Kim S.-B."/>
            <person name="Han K."/>
            <person name="Lee J."/>
            <person name="Park M."/>
            <person name="Lee H.-A."/>
            <person name="Lee H.-Y."/>
            <person name="Lee Y."/>
            <person name="Oh S."/>
            <person name="Lee J.H."/>
            <person name="Choi E."/>
            <person name="Choi E."/>
            <person name="Lee S.E."/>
            <person name="Jeon J."/>
            <person name="Kim H."/>
            <person name="Choi G."/>
            <person name="Song H."/>
            <person name="Lee J."/>
            <person name="Lee S.-C."/>
            <person name="Kwon J.-K."/>
            <person name="Lee H.-Y."/>
            <person name="Koo N."/>
            <person name="Hong Y."/>
            <person name="Kim R.W."/>
            <person name="Kang W.-H."/>
            <person name="Huh J.H."/>
            <person name="Kang B.-C."/>
            <person name="Yang T.-J."/>
            <person name="Lee Y.-H."/>
            <person name="Bennetzen J.L."/>
            <person name="Choi D."/>
        </authorList>
    </citation>
    <scope>NUCLEOTIDE SEQUENCE [LARGE SCALE GENOMIC DNA]</scope>
    <source>
        <strain evidence="2">cv. PBC81</strain>
    </source>
</reference>
<accession>A0A2G2X954</accession>
<keyword evidence="2" id="KW-1185">Reference proteome</keyword>
<dbReference type="EMBL" id="MLFT02000003">
    <property type="protein sequence ID" value="PHT54052.1"/>
    <property type="molecule type" value="Genomic_DNA"/>
</dbReference>